<accession>A0A449BKR2</accession>
<evidence type="ECO:0000313" key="2">
    <source>
        <dbReference type="EMBL" id="VEU83061.1"/>
    </source>
</evidence>
<keyword evidence="1" id="KW-0812">Transmembrane</keyword>
<dbReference type="AlphaFoldDB" id="A0A449BKR2"/>
<dbReference type="EMBL" id="LR215050">
    <property type="protein sequence ID" value="VEU83061.1"/>
    <property type="molecule type" value="Genomic_DNA"/>
</dbReference>
<proteinExistence type="predicted"/>
<dbReference type="Proteomes" id="UP000290909">
    <property type="component" value="Chromosome"/>
</dbReference>
<feature type="transmembrane region" description="Helical" evidence="1">
    <location>
        <begin position="45"/>
        <end position="68"/>
    </location>
</feature>
<dbReference type="RefSeq" id="WP_035369819.1">
    <property type="nucleotide sequence ID" value="NZ_LR215050.1"/>
</dbReference>
<keyword evidence="1" id="KW-0472">Membrane</keyword>
<dbReference type="STRING" id="1408416.GCA_000702765_01162"/>
<reference evidence="2 3" key="1">
    <citation type="submission" date="2019-01" db="EMBL/GenBank/DDBJ databases">
        <authorList>
            <consortium name="Pathogen Informatics"/>
        </authorList>
    </citation>
    <scope>NUCLEOTIDE SEQUENCE [LARGE SCALE GENOMIC DNA]</scope>
    <source>
        <strain evidence="2 3">NCTC10172</strain>
    </source>
</reference>
<feature type="transmembrane region" description="Helical" evidence="1">
    <location>
        <begin position="20"/>
        <end position="39"/>
    </location>
</feature>
<protein>
    <submittedName>
        <fullName evidence="2">Uncharacterized protein</fullName>
    </submittedName>
</protein>
<dbReference type="KEGG" id="ahk:NCTC10172_01110"/>
<name>A0A449BKR2_9MOLU</name>
<keyword evidence="3" id="KW-1185">Reference proteome</keyword>
<sequence length="154" mass="17805">MIKLELLKIKLQGRLRYNIFVGLAALSVMGISIYDVIFLENDPSWRIFSIILIIAALILLSFNIYFISTSSKDLKDLKKDKYEKVNAKFISFQSKNLSKKGYNKVTYSGQLFRIIGTETMIQLDVDDVELKEDYVIAYGKRSKIGVMIQKYKQK</sequence>
<evidence type="ECO:0000313" key="3">
    <source>
        <dbReference type="Proteomes" id="UP000290909"/>
    </source>
</evidence>
<organism evidence="2 3">
    <name type="scientific">Acholeplasma hippikon</name>
    <dbReference type="NCBI Taxonomy" id="264636"/>
    <lineage>
        <taxon>Bacteria</taxon>
        <taxon>Bacillati</taxon>
        <taxon>Mycoplasmatota</taxon>
        <taxon>Mollicutes</taxon>
        <taxon>Acholeplasmatales</taxon>
        <taxon>Acholeplasmataceae</taxon>
        <taxon>Acholeplasma</taxon>
    </lineage>
</organism>
<evidence type="ECO:0000256" key="1">
    <source>
        <dbReference type="SAM" id="Phobius"/>
    </source>
</evidence>
<keyword evidence="1" id="KW-1133">Transmembrane helix</keyword>
<gene>
    <name evidence="2" type="ORF">NCTC10172_01110</name>
</gene>